<dbReference type="EMBL" id="AVOT02055611">
    <property type="protein sequence ID" value="MBW0550127.1"/>
    <property type="molecule type" value="Genomic_DNA"/>
</dbReference>
<accession>A0A9Q3IUD6</accession>
<feature type="compositionally biased region" description="Basic residues" evidence="1">
    <location>
        <begin position="108"/>
        <end position="123"/>
    </location>
</feature>
<feature type="region of interest" description="Disordered" evidence="1">
    <location>
        <begin position="83"/>
        <end position="133"/>
    </location>
</feature>
<comment type="caution">
    <text evidence="2">The sequence shown here is derived from an EMBL/GenBank/DDBJ whole genome shotgun (WGS) entry which is preliminary data.</text>
</comment>
<proteinExistence type="predicted"/>
<evidence type="ECO:0000313" key="2">
    <source>
        <dbReference type="EMBL" id="MBW0550127.1"/>
    </source>
</evidence>
<sequence length="133" mass="15073">MPIQELVQTCQREGVGNIPKPLEGGHELQLTHQELSGSGEDHGSLGGWRPFFFKDKVKKIKNWLKNQSLLSIDQKKELEMTPTLEKGGPVASTSFKPAPKVFKEKYNRPQKKPKGLKNHQGKGKGKENWLRPY</sequence>
<reference evidence="2" key="1">
    <citation type="submission" date="2021-03" db="EMBL/GenBank/DDBJ databases">
        <title>Draft genome sequence of rust myrtle Austropuccinia psidii MF-1, a brazilian biotype.</title>
        <authorList>
            <person name="Quecine M.C."/>
            <person name="Pachon D.M.R."/>
            <person name="Bonatelli M.L."/>
            <person name="Correr F.H."/>
            <person name="Franceschini L.M."/>
            <person name="Leite T.F."/>
            <person name="Margarido G.R.A."/>
            <person name="Almeida C.A."/>
            <person name="Ferrarezi J.A."/>
            <person name="Labate C.A."/>
        </authorList>
    </citation>
    <scope>NUCLEOTIDE SEQUENCE</scope>
    <source>
        <strain evidence="2">MF-1</strain>
    </source>
</reference>
<evidence type="ECO:0000313" key="3">
    <source>
        <dbReference type="Proteomes" id="UP000765509"/>
    </source>
</evidence>
<dbReference type="Proteomes" id="UP000765509">
    <property type="component" value="Unassembled WGS sequence"/>
</dbReference>
<feature type="compositionally biased region" description="Basic and acidic residues" evidence="1">
    <location>
        <begin position="124"/>
        <end position="133"/>
    </location>
</feature>
<protein>
    <submittedName>
        <fullName evidence="2">Uncharacterized protein</fullName>
    </submittedName>
</protein>
<dbReference type="AlphaFoldDB" id="A0A9Q3IUD6"/>
<gene>
    <name evidence="2" type="ORF">O181_089842</name>
</gene>
<evidence type="ECO:0000256" key="1">
    <source>
        <dbReference type="SAM" id="MobiDB-lite"/>
    </source>
</evidence>
<keyword evidence="3" id="KW-1185">Reference proteome</keyword>
<organism evidence="2 3">
    <name type="scientific">Austropuccinia psidii MF-1</name>
    <dbReference type="NCBI Taxonomy" id="1389203"/>
    <lineage>
        <taxon>Eukaryota</taxon>
        <taxon>Fungi</taxon>
        <taxon>Dikarya</taxon>
        <taxon>Basidiomycota</taxon>
        <taxon>Pucciniomycotina</taxon>
        <taxon>Pucciniomycetes</taxon>
        <taxon>Pucciniales</taxon>
        <taxon>Sphaerophragmiaceae</taxon>
        <taxon>Austropuccinia</taxon>
    </lineage>
</organism>
<name>A0A9Q3IUD6_9BASI</name>